<name>A0A132MM72_9ACTN</name>
<evidence type="ECO:0000313" key="3">
    <source>
        <dbReference type="EMBL" id="KWW98893.1"/>
    </source>
</evidence>
<dbReference type="Proteomes" id="UP000070188">
    <property type="component" value="Unassembled WGS sequence"/>
</dbReference>
<dbReference type="STRING" id="1469144.LI90_523"/>
<evidence type="ECO:0000256" key="1">
    <source>
        <dbReference type="SAM" id="Phobius"/>
    </source>
</evidence>
<feature type="transmembrane region" description="Helical" evidence="1">
    <location>
        <begin position="56"/>
        <end position="76"/>
    </location>
</feature>
<keyword evidence="1" id="KW-0472">Membrane</keyword>
<protein>
    <submittedName>
        <fullName evidence="3">Membrane-flanked domain protein</fullName>
    </submittedName>
</protein>
<evidence type="ECO:0000313" key="4">
    <source>
        <dbReference type="Proteomes" id="UP000070188"/>
    </source>
</evidence>
<dbReference type="Pfam" id="PF03703">
    <property type="entry name" value="bPH_2"/>
    <property type="match status" value="1"/>
</dbReference>
<accession>A0A132MM72</accession>
<keyword evidence="4" id="KW-1185">Reference proteome</keyword>
<dbReference type="InterPro" id="IPR005182">
    <property type="entry name" value="YdbS-like_PH"/>
</dbReference>
<comment type="caution">
    <text evidence="3">The sequence shown here is derived from an EMBL/GenBank/DDBJ whole genome shotgun (WGS) entry which is preliminary data.</text>
</comment>
<keyword evidence="1" id="KW-0812">Transmembrane</keyword>
<dbReference type="EMBL" id="LAXD01000001">
    <property type="protein sequence ID" value="KWW98893.1"/>
    <property type="molecule type" value="Genomic_DNA"/>
</dbReference>
<sequence length="169" mass="18686">MDSRMDSRMDAAFAPPQESWIRVSPRLRTMRRILLVAWGVPVTAVLAGVAGWFAPWLAAVVVSAGLALGGWGWWLIGRNYASWGYAEREDDLLITHGFMFRELIVVPYGRMQFVDVKAGPVERKFGIASVQLHTASPSTDARIPGIPPEEAARLRDRLTELGEARLAGL</sequence>
<dbReference type="PATRIC" id="fig|1469144.10.peg.620"/>
<feature type="transmembrane region" description="Helical" evidence="1">
    <location>
        <begin position="32"/>
        <end position="50"/>
    </location>
</feature>
<evidence type="ECO:0000259" key="2">
    <source>
        <dbReference type="Pfam" id="PF03703"/>
    </source>
</evidence>
<organism evidence="3 4">
    <name type="scientific">Carbonactinospora thermoautotrophica</name>
    <dbReference type="NCBI Taxonomy" id="1469144"/>
    <lineage>
        <taxon>Bacteria</taxon>
        <taxon>Bacillati</taxon>
        <taxon>Actinomycetota</taxon>
        <taxon>Actinomycetes</taxon>
        <taxon>Kitasatosporales</taxon>
        <taxon>Carbonactinosporaceae</taxon>
        <taxon>Carbonactinospora</taxon>
    </lineage>
</organism>
<gene>
    <name evidence="3" type="ORF">LI90_523</name>
</gene>
<reference evidence="4" key="1">
    <citation type="submission" date="2015-04" db="EMBL/GenBank/DDBJ databases">
        <title>Physiological reanalysis, assessment of diazotrophy, and genome sequences of multiple isolates of Streptomyces thermoautotrophicus.</title>
        <authorList>
            <person name="MacKellar D.C."/>
            <person name="Lieber L."/>
            <person name="Norman J."/>
            <person name="Bolger A."/>
            <person name="Tobin C."/>
            <person name="Murray J.W."/>
            <person name="Chang R."/>
            <person name="Ford T."/>
            <person name="Nguyen P.Q."/>
            <person name="Woodward J."/>
            <person name="Permingeat H."/>
            <person name="Joshi N.S."/>
            <person name="Silver P.A."/>
            <person name="Usadel B."/>
            <person name="Rutherford A.W."/>
            <person name="Friesen M."/>
            <person name="Prell J."/>
        </authorList>
    </citation>
    <scope>NUCLEOTIDE SEQUENCE [LARGE SCALE GENOMIC DNA]</scope>
    <source>
        <strain evidence="4">H1</strain>
    </source>
</reference>
<keyword evidence="1" id="KW-1133">Transmembrane helix</keyword>
<proteinExistence type="predicted"/>
<dbReference type="PANTHER" id="PTHR34473:SF3">
    <property type="entry name" value="TRANSMEMBRANE PROTEIN-RELATED"/>
    <property type="match status" value="1"/>
</dbReference>
<dbReference type="AlphaFoldDB" id="A0A132MM72"/>
<dbReference type="PANTHER" id="PTHR34473">
    <property type="entry name" value="UPF0699 TRANSMEMBRANE PROTEIN YDBS"/>
    <property type="match status" value="1"/>
</dbReference>
<feature type="domain" description="YdbS-like PH" evidence="2">
    <location>
        <begin position="80"/>
        <end position="158"/>
    </location>
</feature>